<name>A0A164M1N1_BACCE</name>
<dbReference type="AlphaFoldDB" id="A0A164M1N1"/>
<organism evidence="1 2">
    <name type="scientific">Bacillus cereus</name>
    <dbReference type="NCBI Taxonomy" id="1396"/>
    <lineage>
        <taxon>Bacteria</taxon>
        <taxon>Bacillati</taxon>
        <taxon>Bacillota</taxon>
        <taxon>Bacilli</taxon>
        <taxon>Bacillales</taxon>
        <taxon>Bacillaceae</taxon>
        <taxon>Bacillus</taxon>
        <taxon>Bacillus cereus group</taxon>
    </lineage>
</organism>
<dbReference type="EMBL" id="LJKE01000085">
    <property type="protein sequence ID" value="KZD57875.1"/>
    <property type="molecule type" value="Genomic_DNA"/>
</dbReference>
<sequence length="39" mass="4695">MITDDFERSFFGDITEKITTITKKRVNIYKLENRGRDNE</sequence>
<evidence type="ECO:0000313" key="1">
    <source>
        <dbReference type="EMBL" id="KZD57875.1"/>
    </source>
</evidence>
<dbReference type="PATRIC" id="fig|1396.535.peg.6207"/>
<evidence type="ECO:0000313" key="2">
    <source>
        <dbReference type="Proteomes" id="UP000076482"/>
    </source>
</evidence>
<reference evidence="1 2" key="1">
    <citation type="submission" date="2015-09" db="EMBL/GenBank/DDBJ databases">
        <title>Bacillus cereus food isolates.</title>
        <authorList>
            <person name="Boekhorst J."/>
        </authorList>
    </citation>
    <scope>NUCLEOTIDE SEQUENCE [LARGE SCALE GENOMIC DNA]</scope>
    <source>
        <strain evidence="1 2">B4088</strain>
    </source>
</reference>
<protein>
    <submittedName>
        <fullName evidence="1">Uncharacterized protein</fullName>
    </submittedName>
</protein>
<comment type="caution">
    <text evidence="1">The sequence shown here is derived from an EMBL/GenBank/DDBJ whole genome shotgun (WGS) entry which is preliminary data.</text>
</comment>
<dbReference type="Proteomes" id="UP000076482">
    <property type="component" value="Unassembled WGS sequence"/>
</dbReference>
<accession>A0A164M1N1</accession>
<proteinExistence type="predicted"/>
<gene>
    <name evidence="1" type="ORF">B4088_4640</name>
</gene>